<dbReference type="PANTHER" id="PTHR21666:SF289">
    <property type="entry name" value="L-ALA--D-GLU ENDOPEPTIDASE"/>
    <property type="match status" value="1"/>
</dbReference>
<dbReference type="SUPFAM" id="SSF51261">
    <property type="entry name" value="Duplicated hybrid motif"/>
    <property type="match status" value="1"/>
</dbReference>
<keyword evidence="1" id="KW-0732">Signal</keyword>
<evidence type="ECO:0000313" key="3">
    <source>
        <dbReference type="EMBL" id="PWA12004.1"/>
    </source>
</evidence>
<dbReference type="Proteomes" id="UP000245998">
    <property type="component" value="Unassembled WGS sequence"/>
</dbReference>
<feature type="domain" description="M23ase beta-sheet core" evidence="2">
    <location>
        <begin position="230"/>
        <end position="329"/>
    </location>
</feature>
<dbReference type="PANTHER" id="PTHR21666">
    <property type="entry name" value="PEPTIDASE-RELATED"/>
    <property type="match status" value="1"/>
</dbReference>
<protein>
    <submittedName>
        <fullName evidence="3">Peptidase M23</fullName>
    </submittedName>
</protein>
<dbReference type="SUPFAM" id="SSF53955">
    <property type="entry name" value="Lysozyme-like"/>
    <property type="match status" value="1"/>
</dbReference>
<dbReference type="Gene3D" id="2.70.70.10">
    <property type="entry name" value="Glucose Permease (Domain IIA)"/>
    <property type="match status" value="1"/>
</dbReference>
<reference evidence="3 4" key="1">
    <citation type="submission" date="2018-04" db="EMBL/GenBank/DDBJ databases">
        <title>Camelliibacillus theae gen. nov., sp. nov., isolated from Pu'er tea.</title>
        <authorList>
            <person name="Niu L."/>
        </authorList>
    </citation>
    <scope>NUCLEOTIDE SEQUENCE [LARGE SCALE GENOMIC DNA]</scope>
    <source>
        <strain evidence="3 4">T8</strain>
    </source>
</reference>
<keyword evidence="4" id="KW-1185">Reference proteome</keyword>
<dbReference type="Pfam" id="PF01551">
    <property type="entry name" value="Peptidase_M23"/>
    <property type="match status" value="1"/>
</dbReference>
<proteinExistence type="predicted"/>
<dbReference type="GO" id="GO:0004222">
    <property type="term" value="F:metalloendopeptidase activity"/>
    <property type="evidence" value="ECO:0007669"/>
    <property type="project" value="TreeGrafter"/>
</dbReference>
<dbReference type="InterPro" id="IPR011055">
    <property type="entry name" value="Dup_hybrid_motif"/>
</dbReference>
<dbReference type="InterPro" id="IPR050570">
    <property type="entry name" value="Cell_wall_metabolism_enzyme"/>
</dbReference>
<dbReference type="InterPro" id="IPR016047">
    <property type="entry name" value="M23ase_b-sheet_dom"/>
</dbReference>
<gene>
    <name evidence="3" type="ORF">DCC39_07935</name>
</gene>
<dbReference type="EMBL" id="QCZG01000013">
    <property type="protein sequence ID" value="PWA12004.1"/>
    <property type="molecule type" value="Genomic_DNA"/>
</dbReference>
<name>A0A2U1K488_9BACI</name>
<dbReference type="CDD" id="cd12797">
    <property type="entry name" value="M23_peptidase"/>
    <property type="match status" value="1"/>
</dbReference>
<sequence length="355" mass="40534">MFSRSLPKIRGEQLVAESSPTKGVAYTVRKFQFFLIVFLVFSLTTETVAKEEKNNTEERMSLYKKMEAITQIDWTYFAAVDQYERSARRLNKNIPEEKGQIAIYFSPDEWTGPINPNQKDTNPLTISIFGGIGLDGNGDGIADRENDEDVLYTFANHLQKYGPHPDDIRMGLWDYYKRDLIVSIITGNAKIYKHFGTIDLDKNAFPVPLQANYNFKNTWGDRRGWGGLRIHEGTDIFTGYGVPVRATTYGIVETIGWNRYGGWRIGIRDLNNTYHYFAHLNGFEKNLEKGSVVKPGDTIGFVGSSGYGPKGTAGKFPPHLHYGMYRFNGQKEWGFDPYPSLKTWERQERNAKKKG</sequence>
<accession>A0A2U1K488</accession>
<comment type="caution">
    <text evidence="3">The sequence shown here is derived from an EMBL/GenBank/DDBJ whole genome shotgun (WGS) entry which is preliminary data.</text>
</comment>
<evidence type="ECO:0000256" key="1">
    <source>
        <dbReference type="ARBA" id="ARBA00022729"/>
    </source>
</evidence>
<evidence type="ECO:0000313" key="4">
    <source>
        <dbReference type="Proteomes" id="UP000245998"/>
    </source>
</evidence>
<dbReference type="AlphaFoldDB" id="A0A2U1K488"/>
<evidence type="ECO:0000259" key="2">
    <source>
        <dbReference type="Pfam" id="PF01551"/>
    </source>
</evidence>
<dbReference type="OrthoDB" id="9810477at2"/>
<dbReference type="InterPro" id="IPR023346">
    <property type="entry name" value="Lysozyme-like_dom_sf"/>
</dbReference>
<organism evidence="3 4">
    <name type="scientific">Pueribacillus theae</name>
    <dbReference type="NCBI Taxonomy" id="2171751"/>
    <lineage>
        <taxon>Bacteria</taxon>
        <taxon>Bacillati</taxon>
        <taxon>Bacillota</taxon>
        <taxon>Bacilli</taxon>
        <taxon>Bacillales</taxon>
        <taxon>Bacillaceae</taxon>
        <taxon>Pueribacillus</taxon>
    </lineage>
</organism>